<name>A0A517LYG1_9BACT</name>
<sequence length="731" mass="81932">MKTPPPAKVEKGTTDWDVQAQTNRAPADIQVLKQGDTFAIFDRLGEIGTAGESEQGLYHLGTRFLSNWELLINSKRPLLLNSTMKEDNSSLVVQMTTPELPQTGHVLPQGTLHVFRSMLLDGGGFYEHLQLKNYSRCPIELTVEYRFDADFRDIFEVRGERREKRGEFLAPEIVDSIVKLAYRGLDDQKRHVSLAFEGQIESIDRHRCILRVRLDGGAETTLHAMAECRTEKPGHVKKPETPPRNHAEAVAGWTSRIRETESERTEIFTSNEEFNGWLNRSNADLDMLISDTIYGRYPHAGVPWFATPFGRDGIITALETLWVRPKLSRGVLSFLAATQATEVDPNVEAEPGKIVHEMRDGEMATLGEVPFKRYYGTVDATPLFVVLAGQYFRRTGDREFIEFIWHNIRRAVNWIDEYGDVDGDGFVEYQSHNGRGLTHQCWKDSNDSIFHSDGRAAGGAIAASEVQGYVYDAKLLAAELADVMDDGVWADELRRQAAELKLKFNDAFWVNSLGTYAIALDGDKQPCEVRNSNAGHLLFSGIVDEAHAASVAATLIDPRTFNGWGIRTISDGEVRFNPMSYHNGSVWPHDTAICAAGLARYGFRNECARVTAGLFDASLFNDLHRLPELFCGFDRMPGHAPTLYPVACSPQAWATGAVFLLLQSILGLEFSPTKPQIRFENPRLPDFLNWVRIQNLRVGDGVVDLAFHRHPRDVGMNVERKEGDVQIVVIG</sequence>
<dbReference type="RefSeq" id="WP_145344180.1">
    <property type="nucleotide sequence ID" value="NZ_CP036261.1"/>
</dbReference>
<protein>
    <submittedName>
        <fullName evidence="3">Alpha-glucosidase</fullName>
    </submittedName>
</protein>
<dbReference type="Proteomes" id="UP000319557">
    <property type="component" value="Chromosome"/>
</dbReference>
<dbReference type="Pfam" id="PF22422">
    <property type="entry name" value="MGH1-like_GH"/>
    <property type="match status" value="1"/>
</dbReference>
<evidence type="ECO:0000313" key="3">
    <source>
        <dbReference type="EMBL" id="QDS87666.1"/>
    </source>
</evidence>
<feature type="domain" description="Putative glycogen debranching enzyme N-terminal" evidence="1">
    <location>
        <begin position="32"/>
        <end position="223"/>
    </location>
</feature>
<dbReference type="InterPro" id="IPR054491">
    <property type="entry name" value="MGH1-like_GH"/>
</dbReference>
<organism evidence="3 4">
    <name type="scientific">Rosistilla ulvae</name>
    <dbReference type="NCBI Taxonomy" id="1930277"/>
    <lineage>
        <taxon>Bacteria</taxon>
        <taxon>Pseudomonadati</taxon>
        <taxon>Planctomycetota</taxon>
        <taxon>Planctomycetia</taxon>
        <taxon>Pirellulales</taxon>
        <taxon>Pirellulaceae</taxon>
        <taxon>Rosistilla</taxon>
    </lineage>
</organism>
<keyword evidence="4" id="KW-1185">Reference proteome</keyword>
<dbReference type="GO" id="GO:0005975">
    <property type="term" value="P:carbohydrate metabolic process"/>
    <property type="evidence" value="ECO:0007669"/>
    <property type="project" value="InterPro"/>
</dbReference>
<dbReference type="Pfam" id="PF14742">
    <property type="entry name" value="GDE_N_bis"/>
    <property type="match status" value="1"/>
</dbReference>
<gene>
    <name evidence="3" type="ORF">EC9_18450</name>
</gene>
<dbReference type="OrthoDB" id="9759959at2"/>
<proteinExistence type="predicted"/>
<evidence type="ECO:0000259" key="1">
    <source>
        <dbReference type="Pfam" id="PF14742"/>
    </source>
</evidence>
<dbReference type="InterPro" id="IPR008928">
    <property type="entry name" value="6-hairpin_glycosidase_sf"/>
</dbReference>
<dbReference type="AlphaFoldDB" id="A0A517LYG1"/>
<dbReference type="Gene3D" id="1.50.10.10">
    <property type="match status" value="1"/>
</dbReference>
<dbReference type="InterPro" id="IPR012341">
    <property type="entry name" value="6hp_glycosidase-like_sf"/>
</dbReference>
<dbReference type="InterPro" id="IPR032856">
    <property type="entry name" value="GDE_N_bis"/>
</dbReference>
<accession>A0A517LYG1</accession>
<evidence type="ECO:0000313" key="4">
    <source>
        <dbReference type="Proteomes" id="UP000319557"/>
    </source>
</evidence>
<dbReference type="KEGG" id="ruv:EC9_18450"/>
<feature type="domain" description="Mannosylglycerate hydrolase MGH1-like glycoside hydrolase" evidence="2">
    <location>
        <begin position="317"/>
        <end position="611"/>
    </location>
</feature>
<reference evidence="3 4" key="1">
    <citation type="submission" date="2019-02" db="EMBL/GenBank/DDBJ databases">
        <title>Deep-cultivation of Planctomycetes and their phenomic and genomic characterization uncovers novel biology.</title>
        <authorList>
            <person name="Wiegand S."/>
            <person name="Jogler M."/>
            <person name="Boedeker C."/>
            <person name="Pinto D."/>
            <person name="Vollmers J."/>
            <person name="Rivas-Marin E."/>
            <person name="Kohn T."/>
            <person name="Peeters S.H."/>
            <person name="Heuer A."/>
            <person name="Rast P."/>
            <person name="Oberbeckmann S."/>
            <person name="Bunk B."/>
            <person name="Jeske O."/>
            <person name="Meyerdierks A."/>
            <person name="Storesund J.E."/>
            <person name="Kallscheuer N."/>
            <person name="Luecker S."/>
            <person name="Lage O.M."/>
            <person name="Pohl T."/>
            <person name="Merkel B.J."/>
            <person name="Hornburger P."/>
            <person name="Mueller R.-W."/>
            <person name="Bruemmer F."/>
            <person name="Labrenz M."/>
            <person name="Spormann A.M."/>
            <person name="Op den Camp H."/>
            <person name="Overmann J."/>
            <person name="Amann R."/>
            <person name="Jetten M.S.M."/>
            <person name="Mascher T."/>
            <person name="Medema M.H."/>
            <person name="Devos D.P."/>
            <person name="Kaster A.-K."/>
            <person name="Ovreas L."/>
            <person name="Rohde M."/>
            <person name="Galperin M.Y."/>
            <person name="Jogler C."/>
        </authorList>
    </citation>
    <scope>NUCLEOTIDE SEQUENCE [LARGE SCALE GENOMIC DNA]</scope>
    <source>
        <strain evidence="3 4">EC9</strain>
    </source>
</reference>
<dbReference type="EMBL" id="CP036261">
    <property type="protein sequence ID" value="QDS87666.1"/>
    <property type="molecule type" value="Genomic_DNA"/>
</dbReference>
<evidence type="ECO:0000259" key="2">
    <source>
        <dbReference type="Pfam" id="PF22422"/>
    </source>
</evidence>
<dbReference type="SUPFAM" id="SSF48208">
    <property type="entry name" value="Six-hairpin glycosidases"/>
    <property type="match status" value="1"/>
</dbReference>